<evidence type="ECO:0000313" key="2">
    <source>
        <dbReference type="EMBL" id="MBL4933108.1"/>
    </source>
</evidence>
<dbReference type="InterPro" id="IPR000182">
    <property type="entry name" value="GNAT_dom"/>
</dbReference>
<dbReference type="SUPFAM" id="SSF55729">
    <property type="entry name" value="Acyl-CoA N-acyltransferases (Nat)"/>
    <property type="match status" value="1"/>
</dbReference>
<evidence type="ECO:0000259" key="1">
    <source>
        <dbReference type="Pfam" id="PF13302"/>
    </source>
</evidence>
<dbReference type="EMBL" id="JAESWA010000023">
    <property type="protein sequence ID" value="MBL4933108.1"/>
    <property type="molecule type" value="Genomic_DNA"/>
</dbReference>
<dbReference type="Gene3D" id="3.40.630.30">
    <property type="match status" value="1"/>
</dbReference>
<proteinExistence type="predicted"/>
<gene>
    <name evidence="2" type="ORF">JK634_14940</name>
</gene>
<evidence type="ECO:0000313" key="3">
    <source>
        <dbReference type="Proteomes" id="UP000623681"/>
    </source>
</evidence>
<dbReference type="RefSeq" id="WP_202768476.1">
    <property type="nucleotide sequence ID" value="NZ_JAESWA010000023.1"/>
</dbReference>
<dbReference type="GO" id="GO:0016747">
    <property type="term" value="F:acyltransferase activity, transferring groups other than amino-acyl groups"/>
    <property type="evidence" value="ECO:0007669"/>
    <property type="project" value="InterPro"/>
</dbReference>
<organism evidence="2 3">
    <name type="scientific">Clostridium paridis</name>
    <dbReference type="NCBI Taxonomy" id="2803863"/>
    <lineage>
        <taxon>Bacteria</taxon>
        <taxon>Bacillati</taxon>
        <taxon>Bacillota</taxon>
        <taxon>Clostridia</taxon>
        <taxon>Eubacteriales</taxon>
        <taxon>Clostridiaceae</taxon>
        <taxon>Clostridium</taxon>
    </lineage>
</organism>
<dbReference type="Proteomes" id="UP000623681">
    <property type="component" value="Unassembled WGS sequence"/>
</dbReference>
<feature type="domain" description="N-acetyltransferase" evidence="1">
    <location>
        <begin position="18"/>
        <end position="150"/>
    </location>
</feature>
<reference evidence="2" key="1">
    <citation type="submission" date="2021-01" db="EMBL/GenBank/DDBJ databases">
        <title>Genome public.</title>
        <authorList>
            <person name="Liu C."/>
            <person name="Sun Q."/>
        </authorList>
    </citation>
    <scope>NUCLEOTIDE SEQUENCE</scope>
    <source>
        <strain evidence="2">YIM B02565</strain>
    </source>
</reference>
<dbReference type="AlphaFoldDB" id="A0A937FJ27"/>
<protein>
    <submittedName>
        <fullName evidence="2">GNAT family N-acetyltransferase</fullName>
    </submittedName>
</protein>
<sequence length="182" mass="21938">MSYSIYEKCPVYESEKFIYRMVEEKDAEDLLECYSDPKAFKLFNSDNCTSDFFYKTLEEMEECIKFWLDQYKDKYYVRISIVDKQINKAIGTIEFYDRKVNYKDIFKVGVLRLDLASKYENEEFISEIIDIVINNLCEAYEVEHIITKAIPDAKERILALINKKFERLEDKVILPYNDYYIR</sequence>
<dbReference type="Pfam" id="PF13302">
    <property type="entry name" value="Acetyltransf_3"/>
    <property type="match status" value="1"/>
</dbReference>
<keyword evidence="3" id="KW-1185">Reference proteome</keyword>
<accession>A0A937FJ27</accession>
<comment type="caution">
    <text evidence="2">The sequence shown here is derived from an EMBL/GenBank/DDBJ whole genome shotgun (WGS) entry which is preliminary data.</text>
</comment>
<dbReference type="InterPro" id="IPR016181">
    <property type="entry name" value="Acyl_CoA_acyltransferase"/>
</dbReference>
<name>A0A937FJ27_9CLOT</name>